<reference evidence="2" key="1">
    <citation type="journal article" date="2019" name="Int. J. Syst. Evol. Microbiol.">
        <title>The Global Catalogue of Microorganisms (GCM) 10K type strain sequencing project: providing services to taxonomists for standard genome sequencing and annotation.</title>
        <authorList>
            <consortium name="The Broad Institute Genomics Platform"/>
            <consortium name="The Broad Institute Genome Sequencing Center for Infectious Disease"/>
            <person name="Wu L."/>
            <person name="Ma J."/>
        </authorList>
    </citation>
    <scope>NUCLEOTIDE SEQUENCE [LARGE SCALE GENOMIC DNA]</scope>
    <source>
        <strain evidence="2">CGMCC 4.7177</strain>
    </source>
</reference>
<protein>
    <submittedName>
        <fullName evidence="1">Uncharacterized protein</fullName>
    </submittedName>
</protein>
<keyword evidence="2" id="KW-1185">Reference proteome</keyword>
<dbReference type="EMBL" id="JBHSFK010000002">
    <property type="protein sequence ID" value="MFC4498475.1"/>
    <property type="molecule type" value="Genomic_DNA"/>
</dbReference>
<name>A0ABV9AF11_9ACTN</name>
<gene>
    <name evidence="1" type="ORF">ACFPIH_02880</name>
</gene>
<evidence type="ECO:0000313" key="1">
    <source>
        <dbReference type="EMBL" id="MFC4498475.1"/>
    </source>
</evidence>
<organism evidence="1 2">
    <name type="scientific">Streptomyces vulcanius</name>
    <dbReference type="NCBI Taxonomy" id="1441876"/>
    <lineage>
        <taxon>Bacteria</taxon>
        <taxon>Bacillati</taxon>
        <taxon>Actinomycetota</taxon>
        <taxon>Actinomycetes</taxon>
        <taxon>Kitasatosporales</taxon>
        <taxon>Streptomycetaceae</taxon>
        <taxon>Streptomyces</taxon>
    </lineage>
</organism>
<comment type="caution">
    <text evidence="1">The sequence shown here is derived from an EMBL/GenBank/DDBJ whole genome shotgun (WGS) entry which is preliminary data.</text>
</comment>
<proteinExistence type="predicted"/>
<sequence>MDEIASILPELGYMESLFDSMEWAESEIDKAMARHGEPKPPQGKKGTGPIWNSFILLKAAHNEELLREPLFRAHCHELLERVAKGQDTRPGTDAEMITVLSKTSLVAPMTSAAACLYMRLMDRSVPEFSRSVSPVVDLDAYEKVHGRKADEYEADMRHKLRQEWRTK</sequence>
<accession>A0ABV9AF11</accession>
<evidence type="ECO:0000313" key="2">
    <source>
        <dbReference type="Proteomes" id="UP001595839"/>
    </source>
</evidence>
<dbReference type="Proteomes" id="UP001595839">
    <property type="component" value="Unassembled WGS sequence"/>
</dbReference>
<dbReference type="RefSeq" id="WP_381167823.1">
    <property type="nucleotide sequence ID" value="NZ_JBHSFK010000002.1"/>
</dbReference>